<dbReference type="RefSeq" id="WP_012236509.1">
    <property type="nucleotide sequence ID" value="NC_010162.1"/>
</dbReference>
<keyword evidence="4 7" id="KW-0413">Isomerase</keyword>
<evidence type="ECO:0000256" key="2">
    <source>
        <dbReference type="ARBA" id="ARBA00005297"/>
    </source>
</evidence>
<accession>A9EPP5</accession>
<sequence length="420" mass="44889">MTSSISIPAAVALPAANAGQLLKQYTPESAFFFASPTRTLLAQGVHDMILEPNGADRGDRLADRVTRVLASASRAGQGLPMVVGAVPFNSTSPAHLIVPRAIQSAGPLHRTSESPRSHLPITIQELRQVPEPRDYVRGVETAVGLMRSEALSKVVLSRMLEMVLREPVDLRLVLQRLSQQNRNGYTFAANLSDPTAGLSSAERGVPTSRARTLLGASPELLLSRSGLRVIANPLAGSAVRSPDPDEDRRRAIALLASEKDRHEHAIVVDAVAAALRPFCRRLSVPDEPSLTQTPTLWHLSSRLTGELRDLSISSMKLATALHPTPAVCGYPTDRARDAIEAIEPFDRGFFTGLVGWSDASGDGEWAVVIRCADVAGRALRLYAGAGIVIGSNGEHELAETTAKLGTMLNALGLDEAPERA</sequence>
<comment type="similarity">
    <text evidence="2">Belongs to the isochorismate synthase family.</text>
</comment>
<evidence type="ECO:0000313" key="7">
    <source>
        <dbReference type="EMBL" id="CAN94039.1"/>
    </source>
</evidence>
<dbReference type="Pfam" id="PF00425">
    <property type="entry name" value="Chorismate_bind"/>
    <property type="match status" value="1"/>
</dbReference>
<evidence type="ECO:0000256" key="5">
    <source>
        <dbReference type="ARBA" id="ARBA00041564"/>
    </source>
</evidence>
<name>A9EPP5_SORC5</name>
<dbReference type="KEGG" id="scl:sce3879"/>
<dbReference type="NCBIfam" id="NF005380">
    <property type="entry name" value="PRK06923.1"/>
    <property type="match status" value="1"/>
</dbReference>
<dbReference type="PANTHER" id="PTHR42839">
    <property type="entry name" value="ISOCHORISMATE SYNTHASE ENTC"/>
    <property type="match status" value="1"/>
</dbReference>
<dbReference type="HOGENOM" id="CLU_006493_8_6_7"/>
<comment type="catalytic activity">
    <reaction evidence="1">
        <text>chorismate = isochorismate</text>
        <dbReference type="Rhea" id="RHEA:18985"/>
        <dbReference type="ChEBI" id="CHEBI:29748"/>
        <dbReference type="ChEBI" id="CHEBI:29780"/>
        <dbReference type="EC" id="5.4.4.2"/>
    </reaction>
</comment>
<keyword evidence="8" id="KW-1185">Reference proteome</keyword>
<dbReference type="SUPFAM" id="SSF56322">
    <property type="entry name" value="ADC synthase"/>
    <property type="match status" value="1"/>
</dbReference>
<gene>
    <name evidence="7" type="primary">mxcD</name>
    <name evidence="7" type="ordered locus">sce3879</name>
</gene>
<evidence type="ECO:0000256" key="4">
    <source>
        <dbReference type="ARBA" id="ARBA00023235"/>
    </source>
</evidence>
<organism evidence="7 8">
    <name type="scientific">Sorangium cellulosum (strain So ce56)</name>
    <name type="common">Polyangium cellulosum (strain So ce56)</name>
    <dbReference type="NCBI Taxonomy" id="448385"/>
    <lineage>
        <taxon>Bacteria</taxon>
        <taxon>Pseudomonadati</taxon>
        <taxon>Myxococcota</taxon>
        <taxon>Polyangia</taxon>
        <taxon>Polyangiales</taxon>
        <taxon>Polyangiaceae</taxon>
        <taxon>Sorangium</taxon>
    </lineage>
</organism>
<dbReference type="GO" id="GO:0009697">
    <property type="term" value="P:salicylic acid biosynthetic process"/>
    <property type="evidence" value="ECO:0007669"/>
    <property type="project" value="TreeGrafter"/>
</dbReference>
<proteinExistence type="inferred from homology"/>
<dbReference type="InterPro" id="IPR005801">
    <property type="entry name" value="ADC_synthase"/>
</dbReference>
<dbReference type="PANTHER" id="PTHR42839:SF2">
    <property type="entry name" value="ISOCHORISMATE SYNTHASE ENTC"/>
    <property type="match status" value="1"/>
</dbReference>
<evidence type="ECO:0000259" key="6">
    <source>
        <dbReference type="Pfam" id="PF00425"/>
    </source>
</evidence>
<evidence type="ECO:0000313" key="8">
    <source>
        <dbReference type="Proteomes" id="UP000002139"/>
    </source>
</evidence>
<dbReference type="EC" id="5.4.4.2" evidence="3"/>
<dbReference type="InterPro" id="IPR004561">
    <property type="entry name" value="IsoChor_synthase"/>
</dbReference>
<dbReference type="Gene3D" id="3.60.120.10">
    <property type="entry name" value="Anthranilate synthase"/>
    <property type="match status" value="1"/>
</dbReference>
<evidence type="ECO:0000256" key="3">
    <source>
        <dbReference type="ARBA" id="ARBA00012824"/>
    </source>
</evidence>
<dbReference type="AlphaFoldDB" id="A9EPP5"/>
<dbReference type="NCBIfam" id="TIGR00543">
    <property type="entry name" value="isochor_syn"/>
    <property type="match status" value="1"/>
</dbReference>
<protein>
    <recommendedName>
        <fullName evidence="3">isochorismate synthase</fullName>
        <ecNumber evidence="3">5.4.4.2</ecNumber>
    </recommendedName>
    <alternativeName>
        <fullName evidence="5">Isochorismate mutase</fullName>
    </alternativeName>
</protein>
<dbReference type="GO" id="GO:0008909">
    <property type="term" value="F:isochorismate synthase activity"/>
    <property type="evidence" value="ECO:0007669"/>
    <property type="project" value="UniProtKB-EC"/>
</dbReference>
<dbReference type="STRING" id="448385.sce3879"/>
<reference evidence="7 8" key="1">
    <citation type="journal article" date="2007" name="Nat. Biotechnol.">
        <title>Complete genome sequence of the myxobacterium Sorangium cellulosum.</title>
        <authorList>
            <person name="Schneiker S."/>
            <person name="Perlova O."/>
            <person name="Kaiser O."/>
            <person name="Gerth K."/>
            <person name="Alici A."/>
            <person name="Altmeyer M.O."/>
            <person name="Bartels D."/>
            <person name="Bekel T."/>
            <person name="Beyer S."/>
            <person name="Bode E."/>
            <person name="Bode H.B."/>
            <person name="Bolten C.J."/>
            <person name="Choudhuri J.V."/>
            <person name="Doss S."/>
            <person name="Elnakady Y.A."/>
            <person name="Frank B."/>
            <person name="Gaigalat L."/>
            <person name="Goesmann A."/>
            <person name="Groeger C."/>
            <person name="Gross F."/>
            <person name="Jelsbak L."/>
            <person name="Jelsbak L."/>
            <person name="Kalinowski J."/>
            <person name="Kegler C."/>
            <person name="Knauber T."/>
            <person name="Konietzny S."/>
            <person name="Kopp M."/>
            <person name="Krause L."/>
            <person name="Krug D."/>
            <person name="Linke B."/>
            <person name="Mahmud T."/>
            <person name="Martinez-Arias R."/>
            <person name="McHardy A.C."/>
            <person name="Merai M."/>
            <person name="Meyer F."/>
            <person name="Mormann S."/>
            <person name="Munoz-Dorado J."/>
            <person name="Perez J."/>
            <person name="Pradella S."/>
            <person name="Rachid S."/>
            <person name="Raddatz G."/>
            <person name="Rosenau F."/>
            <person name="Rueckert C."/>
            <person name="Sasse F."/>
            <person name="Scharfe M."/>
            <person name="Schuster S.C."/>
            <person name="Suen G."/>
            <person name="Treuner-Lange A."/>
            <person name="Velicer G.J."/>
            <person name="Vorholter F.-J."/>
            <person name="Weissman K.J."/>
            <person name="Welch R.D."/>
            <person name="Wenzel S.C."/>
            <person name="Whitworth D.E."/>
            <person name="Wilhelm S."/>
            <person name="Wittmann C."/>
            <person name="Bloecker H."/>
            <person name="Puehler A."/>
            <person name="Mueller R."/>
        </authorList>
    </citation>
    <scope>NUCLEOTIDE SEQUENCE [LARGE SCALE GENOMIC DNA]</scope>
    <source>
        <strain evidence="8">So ce56</strain>
    </source>
</reference>
<dbReference type="InterPro" id="IPR015890">
    <property type="entry name" value="Chorismate_C"/>
</dbReference>
<dbReference type="Proteomes" id="UP000002139">
    <property type="component" value="Chromosome"/>
</dbReference>
<dbReference type="BioCyc" id="SCEL448385:SCE_RS19890-MONOMER"/>
<feature type="domain" description="Chorismate-utilising enzyme C-terminal" evidence="6">
    <location>
        <begin position="133"/>
        <end position="403"/>
    </location>
</feature>
<dbReference type="EMBL" id="AM746676">
    <property type="protein sequence ID" value="CAN94039.1"/>
    <property type="molecule type" value="Genomic_DNA"/>
</dbReference>
<evidence type="ECO:0000256" key="1">
    <source>
        <dbReference type="ARBA" id="ARBA00000799"/>
    </source>
</evidence>
<dbReference type="eggNOG" id="COG1169">
    <property type="taxonomic scope" value="Bacteria"/>
</dbReference>